<evidence type="ECO:0000256" key="6">
    <source>
        <dbReference type="SAM" id="MobiDB-lite"/>
    </source>
</evidence>
<feature type="compositionally biased region" description="Acidic residues" evidence="6">
    <location>
        <begin position="1"/>
        <end position="11"/>
    </location>
</feature>
<evidence type="ECO:0000256" key="4">
    <source>
        <dbReference type="ARBA" id="ARBA00022691"/>
    </source>
</evidence>
<reference evidence="8 9" key="1">
    <citation type="journal article" date="2013" name="Curr. Biol.">
        <title>The Genome of the Foraminiferan Reticulomyxa filosa.</title>
        <authorList>
            <person name="Glockner G."/>
            <person name="Hulsmann N."/>
            <person name="Schleicher M."/>
            <person name="Noegel A.A."/>
            <person name="Eichinger L."/>
            <person name="Gallinger C."/>
            <person name="Pawlowski J."/>
            <person name="Sierra R."/>
            <person name="Euteneuer U."/>
            <person name="Pillet L."/>
            <person name="Moustafa A."/>
            <person name="Platzer M."/>
            <person name="Groth M."/>
            <person name="Szafranski K."/>
            <person name="Schliwa M."/>
        </authorList>
    </citation>
    <scope>NUCLEOTIDE SEQUENCE [LARGE SCALE GENOMIC DNA]</scope>
</reference>
<dbReference type="InterPro" id="IPR028564">
    <property type="entry name" value="MT_TRM10-typ"/>
</dbReference>
<dbReference type="InterPro" id="IPR038459">
    <property type="entry name" value="MT_TRM10-typ_sf"/>
</dbReference>
<keyword evidence="3 8" id="KW-0808">Transferase</keyword>
<sequence length="471" mass="55434">METDKDSDDMEDAKIPEDNESTLNVQNKIEIDNFEGNRQKRKKKKKAQQPVVEPNYELEVKPEISEERRKELSFAEFRSCGQYLKMPRELQELFLLDKGFKATFTVYDDKGKPLTREVKSWARSKNRIKQIIERKQIKQEEKPEKEQPEKKEKKKMLAAIASLNERSNTTASTTTSERKRSRAAMDSINVEDDSLPIAKRQRRADYPNLRTANDEIKHISTMPNDDDNDNDRGSGSEDSSNSNKLVRLHGFDLRELVRKKLEDFGSTVPRVVLDCRYDKEMDEEKFQKNFFFFYTHAHFEWTEKIKGSETWLIDRYEQNLDELFGPHSEEHSKVIYLSADSEVEMTTMEADKIYVIGALIDHNKFKGISKQVAKDMQWNTAKLPILNYMHRRQGTGNMATILMAYWNWKDWRKALYFGVPKRKNFELIEPLTPEEMEQLKFDAHLEQKDKSGTSNNEEIQMKQDIQDNQEQ</sequence>
<dbReference type="OrthoDB" id="278300at2759"/>
<evidence type="ECO:0000256" key="2">
    <source>
        <dbReference type="ARBA" id="ARBA00022603"/>
    </source>
</evidence>
<keyword evidence="9" id="KW-1185">Reference proteome</keyword>
<proteinExistence type="predicted"/>
<gene>
    <name evidence="8" type="ORF">RFI_18235</name>
</gene>
<accession>X6N104</accession>
<feature type="compositionally biased region" description="Polar residues" evidence="6">
    <location>
        <begin position="164"/>
        <end position="175"/>
    </location>
</feature>
<name>X6N104_RETFI</name>
<comment type="caution">
    <text evidence="8">The sequence shown here is derived from an EMBL/GenBank/DDBJ whole genome shotgun (WGS) entry which is preliminary data.</text>
</comment>
<dbReference type="CDD" id="cd18089">
    <property type="entry name" value="SPOUT_Trm10-like"/>
    <property type="match status" value="1"/>
</dbReference>
<evidence type="ECO:0000313" key="8">
    <source>
        <dbReference type="EMBL" id="ETO19007.1"/>
    </source>
</evidence>
<feature type="region of interest" description="Disordered" evidence="6">
    <location>
        <begin position="443"/>
        <end position="471"/>
    </location>
</feature>
<dbReference type="EC" id="2.1.1.221" evidence="1"/>
<dbReference type="Gene3D" id="3.40.1280.30">
    <property type="match status" value="1"/>
</dbReference>
<evidence type="ECO:0000256" key="5">
    <source>
        <dbReference type="ARBA" id="ARBA00048434"/>
    </source>
</evidence>
<feature type="region of interest" description="Disordered" evidence="6">
    <location>
        <begin position="135"/>
        <end position="243"/>
    </location>
</feature>
<dbReference type="GO" id="GO:0000049">
    <property type="term" value="F:tRNA binding"/>
    <property type="evidence" value="ECO:0007669"/>
    <property type="project" value="TreeGrafter"/>
</dbReference>
<dbReference type="GO" id="GO:0005634">
    <property type="term" value="C:nucleus"/>
    <property type="evidence" value="ECO:0007669"/>
    <property type="project" value="TreeGrafter"/>
</dbReference>
<keyword evidence="4" id="KW-0949">S-adenosyl-L-methionine</keyword>
<evidence type="ECO:0000256" key="1">
    <source>
        <dbReference type="ARBA" id="ARBA00012797"/>
    </source>
</evidence>
<dbReference type="EMBL" id="ASPP01014167">
    <property type="protein sequence ID" value="ETO19007.1"/>
    <property type="molecule type" value="Genomic_DNA"/>
</dbReference>
<dbReference type="Proteomes" id="UP000023152">
    <property type="component" value="Unassembled WGS sequence"/>
</dbReference>
<feature type="compositionally biased region" description="Basic and acidic residues" evidence="6">
    <location>
        <begin position="29"/>
        <end position="38"/>
    </location>
</feature>
<feature type="region of interest" description="Disordered" evidence="6">
    <location>
        <begin position="1"/>
        <end position="54"/>
    </location>
</feature>
<protein>
    <recommendedName>
        <fullName evidence="1">tRNA (guanine(9)-N(1))-methyltransferase</fullName>
        <ecNumber evidence="1">2.1.1.221</ecNumber>
    </recommendedName>
</protein>
<evidence type="ECO:0000256" key="3">
    <source>
        <dbReference type="ARBA" id="ARBA00022679"/>
    </source>
</evidence>
<organism evidence="8 9">
    <name type="scientific">Reticulomyxa filosa</name>
    <dbReference type="NCBI Taxonomy" id="46433"/>
    <lineage>
        <taxon>Eukaryota</taxon>
        <taxon>Sar</taxon>
        <taxon>Rhizaria</taxon>
        <taxon>Retaria</taxon>
        <taxon>Foraminifera</taxon>
        <taxon>Monothalamids</taxon>
        <taxon>Reticulomyxidae</taxon>
        <taxon>Reticulomyxa</taxon>
    </lineage>
</organism>
<dbReference type="PROSITE" id="PS51675">
    <property type="entry name" value="SAM_MT_TRM10"/>
    <property type="match status" value="1"/>
</dbReference>
<dbReference type="GO" id="GO:0002939">
    <property type="term" value="P:tRNA N1-guanine methylation"/>
    <property type="evidence" value="ECO:0007669"/>
    <property type="project" value="TreeGrafter"/>
</dbReference>
<keyword evidence="2 8" id="KW-0489">Methyltransferase</keyword>
<dbReference type="PANTHER" id="PTHR13563:SF13">
    <property type="entry name" value="TRNA METHYLTRANSFERASE 10 HOMOLOG A"/>
    <property type="match status" value="1"/>
</dbReference>
<comment type="catalytic activity">
    <reaction evidence="5">
        <text>guanosine(9) in tRNA + S-adenosyl-L-methionine = N(1)-methylguanosine(9) in tRNA + S-adenosyl-L-homocysteine + H(+)</text>
        <dbReference type="Rhea" id="RHEA:43156"/>
        <dbReference type="Rhea" id="RHEA-COMP:10367"/>
        <dbReference type="Rhea" id="RHEA-COMP:10368"/>
        <dbReference type="ChEBI" id="CHEBI:15378"/>
        <dbReference type="ChEBI" id="CHEBI:57856"/>
        <dbReference type="ChEBI" id="CHEBI:59789"/>
        <dbReference type="ChEBI" id="CHEBI:73542"/>
        <dbReference type="ChEBI" id="CHEBI:74269"/>
        <dbReference type="EC" id="2.1.1.221"/>
    </reaction>
</comment>
<dbReference type="AlphaFoldDB" id="X6N104"/>
<evidence type="ECO:0000313" key="9">
    <source>
        <dbReference type="Proteomes" id="UP000023152"/>
    </source>
</evidence>
<feature type="domain" description="SAM-dependent MTase TRM10-type" evidence="7">
    <location>
        <begin position="257"/>
        <end position="426"/>
    </location>
</feature>
<dbReference type="PANTHER" id="PTHR13563">
    <property type="entry name" value="TRNA (GUANINE-9-) METHYLTRANSFERASE"/>
    <property type="match status" value="1"/>
</dbReference>
<dbReference type="InterPro" id="IPR007356">
    <property type="entry name" value="tRNA_m1G_MeTrfase_euk"/>
</dbReference>
<dbReference type="GO" id="GO:0052905">
    <property type="term" value="F:tRNA (guanosine(9)-N1)-methyltransferase activity"/>
    <property type="evidence" value="ECO:0007669"/>
    <property type="project" value="UniProtKB-EC"/>
</dbReference>
<feature type="compositionally biased region" description="Basic and acidic residues" evidence="6">
    <location>
        <begin position="135"/>
        <end position="151"/>
    </location>
</feature>
<evidence type="ECO:0000259" key="7">
    <source>
        <dbReference type="PROSITE" id="PS51675"/>
    </source>
</evidence>